<dbReference type="PROSITE" id="PS50280">
    <property type="entry name" value="SET"/>
    <property type="match status" value="1"/>
</dbReference>
<sequence length="553" mass="60794">MVQILPYVASFLALGQAVAAAKAVTSFSEWVDGILENPDGDNMTPEEVIDAFKSGQFNSSPSAKFSRSLYQKRATCYESANTDCLITDAVACINTVARKTNCHNDYLQCQINTAALTTDGNRDSSCNDVARGAGFIMDACVVSGVLDIDDLLQPDLQHVLAPGEEQEHTPWSHKPYCMTSSHLATPDQKYCVFTSNTTGPHGLSLIFSPDSAHLATRYFDDNPLDSFLTQEDAERLYLGGQPWKIVDIPGKAKGVVATRKIKMYETFMVDQAAVVVDVEAENALSDVENKKLLKRAVDQLLMPGMIRDMSAAHAGDGDGANRDDEDENAEGSLEEDIMKTNAFGSTVAEVSSKALYPLISRINHACNPNSFVLFSRAGVSMAIKAYHDIEPGEEITVSYLLLGLPSSKRQSLLKRWGFKCTCDLCSLPTQERQSSDLRRTMIAQAEEKIMELAQEYKLAEAIALAEESVDMIEEEGIWSMLTDEYAMLAMLWLEKGDKEKAEVYGKKTHRLLADLGFLGIGEERDAWDLETLLKNIGGLSGMGEMWKKGPLRG</sequence>
<dbReference type="SUPFAM" id="SSF82199">
    <property type="entry name" value="SET domain"/>
    <property type="match status" value="1"/>
</dbReference>
<accession>A0ABR3UR04</accession>
<evidence type="ECO:0000313" key="5">
    <source>
        <dbReference type="Proteomes" id="UP001578633"/>
    </source>
</evidence>
<dbReference type="SMART" id="SM00317">
    <property type="entry name" value="SET"/>
    <property type="match status" value="1"/>
</dbReference>
<dbReference type="Gene3D" id="2.170.270.10">
    <property type="entry name" value="SET domain"/>
    <property type="match status" value="1"/>
</dbReference>
<dbReference type="CDD" id="cd20071">
    <property type="entry name" value="SET_SMYD"/>
    <property type="match status" value="1"/>
</dbReference>
<evidence type="ECO:0000259" key="3">
    <source>
        <dbReference type="PROSITE" id="PS50280"/>
    </source>
</evidence>
<evidence type="ECO:0000313" key="4">
    <source>
        <dbReference type="EMBL" id="KAL1798239.1"/>
    </source>
</evidence>
<feature type="chain" id="PRO_5046579143" description="SET domain-containing protein" evidence="2">
    <location>
        <begin position="21"/>
        <end position="553"/>
    </location>
</feature>
<dbReference type="GeneID" id="96082598"/>
<feature type="compositionally biased region" description="Acidic residues" evidence="1">
    <location>
        <begin position="323"/>
        <end position="334"/>
    </location>
</feature>
<dbReference type="RefSeq" id="XP_069308823.1">
    <property type="nucleotide sequence ID" value="XM_069449001.1"/>
</dbReference>
<dbReference type="EMBL" id="JBHGVX010000002">
    <property type="protein sequence ID" value="KAL1798239.1"/>
    <property type="molecule type" value="Genomic_DNA"/>
</dbReference>
<dbReference type="PANTHER" id="PTHR47332:SF2">
    <property type="entry name" value="SET-6"/>
    <property type="match status" value="1"/>
</dbReference>
<name>A0ABR3UR04_9PLEO</name>
<proteinExistence type="predicted"/>
<feature type="region of interest" description="Disordered" evidence="1">
    <location>
        <begin position="312"/>
        <end position="334"/>
    </location>
</feature>
<keyword evidence="2" id="KW-0732">Signal</keyword>
<evidence type="ECO:0000256" key="1">
    <source>
        <dbReference type="SAM" id="MobiDB-lite"/>
    </source>
</evidence>
<comment type="caution">
    <text evidence="4">The sequence shown here is derived from an EMBL/GenBank/DDBJ whole genome shotgun (WGS) entry which is preliminary data.</text>
</comment>
<dbReference type="InterPro" id="IPR001214">
    <property type="entry name" value="SET_dom"/>
</dbReference>
<organism evidence="4 5">
    <name type="scientific">Alternaria dauci</name>
    <dbReference type="NCBI Taxonomy" id="48095"/>
    <lineage>
        <taxon>Eukaryota</taxon>
        <taxon>Fungi</taxon>
        <taxon>Dikarya</taxon>
        <taxon>Ascomycota</taxon>
        <taxon>Pezizomycotina</taxon>
        <taxon>Dothideomycetes</taxon>
        <taxon>Pleosporomycetidae</taxon>
        <taxon>Pleosporales</taxon>
        <taxon>Pleosporineae</taxon>
        <taxon>Pleosporaceae</taxon>
        <taxon>Alternaria</taxon>
        <taxon>Alternaria sect. Porri</taxon>
    </lineage>
</organism>
<reference evidence="4 5" key="1">
    <citation type="submission" date="2024-09" db="EMBL/GenBank/DDBJ databases">
        <title>T2T genomes of carrot and Alternaria dauci and their utility for understanding host-pathogen interaction during carrot leaf blight disease.</title>
        <authorList>
            <person name="Liu W."/>
            <person name="Xu S."/>
            <person name="Ou C."/>
            <person name="Liu X."/>
            <person name="Zhuang F."/>
            <person name="Deng X.W."/>
        </authorList>
    </citation>
    <scope>NUCLEOTIDE SEQUENCE [LARGE SCALE GENOMIC DNA]</scope>
    <source>
        <strain evidence="4 5">A2016</strain>
    </source>
</reference>
<dbReference type="Proteomes" id="UP001578633">
    <property type="component" value="Chromosome 2"/>
</dbReference>
<protein>
    <recommendedName>
        <fullName evidence="3">SET domain-containing protein</fullName>
    </recommendedName>
</protein>
<dbReference type="PANTHER" id="PTHR47332">
    <property type="entry name" value="SET DOMAIN-CONTAINING PROTEIN 5"/>
    <property type="match status" value="1"/>
</dbReference>
<gene>
    <name evidence="4" type="ORF">ACET3X_002276</name>
</gene>
<dbReference type="InterPro" id="IPR046341">
    <property type="entry name" value="SET_dom_sf"/>
</dbReference>
<dbReference type="InterPro" id="IPR053185">
    <property type="entry name" value="SET_domain_protein"/>
</dbReference>
<evidence type="ECO:0000256" key="2">
    <source>
        <dbReference type="SAM" id="SignalP"/>
    </source>
</evidence>
<keyword evidence="5" id="KW-1185">Reference proteome</keyword>
<feature type="signal peptide" evidence="2">
    <location>
        <begin position="1"/>
        <end position="20"/>
    </location>
</feature>
<feature type="domain" description="SET" evidence="3">
    <location>
        <begin position="241"/>
        <end position="400"/>
    </location>
</feature>
<dbReference type="Pfam" id="PF00856">
    <property type="entry name" value="SET"/>
    <property type="match status" value="1"/>
</dbReference>